<sequence>MLIFQLLIIFLIPRGFSYLFRTNTKTPYTHFKTQSFGDSSFRTPIPGGELNLPGVNEPSGEILLDRPLIEKVASLRTFIECIEINRGKTPESKGDEQSEGKVSSVQTPQNENKFVEINEENLEPIKDLLAEEDLLEEVLSNAFVTYRDSKDSESIKRLQTIAEQIVPIASKLRKEKSERNITRLVSCYMNEKEDLDKVLKELQEKRALDKYLLKRLDELINLAAKKYRISDDHPAISEEFLKVLKERIAAERVTYIRGTDLFVKTLARCFAMKNEEEWNEVIKENIKTMDDLEEFYEWIQDGIEFCTRTKMYVEKNSRMMDKVEIMEKIIPSIVRQHPVWTPRDEHIEYEENPIDEEKYKEYKQYLEEDYFEKKGLNP</sequence>
<dbReference type="AlphaFoldDB" id="A0A3B0MZ19"/>
<reference evidence="4" key="1">
    <citation type="submission" date="2018-07" db="EMBL/GenBank/DDBJ databases">
        <authorList>
            <person name="Quirk P.G."/>
            <person name="Krulwich T.A."/>
        </authorList>
    </citation>
    <scope>NUCLEOTIDE SEQUENCE</scope>
    <source>
        <strain evidence="4">Anand</strain>
    </source>
</reference>
<dbReference type="EMBL" id="UIVS01000004">
    <property type="protein sequence ID" value="SVP95487.1"/>
    <property type="molecule type" value="Genomic_DNA"/>
</dbReference>
<feature type="compositionally biased region" description="Basic and acidic residues" evidence="1">
    <location>
        <begin position="88"/>
        <end position="99"/>
    </location>
</feature>
<gene>
    <name evidence="3" type="ORF">TAT_000364800</name>
    <name evidence="4" type="ORF">TAV_000364800</name>
</gene>
<proteinExistence type="predicted"/>
<evidence type="ECO:0000313" key="4">
    <source>
        <dbReference type="EMBL" id="SVP95487.1"/>
    </source>
</evidence>
<feature type="compositionally biased region" description="Polar residues" evidence="1">
    <location>
        <begin position="100"/>
        <end position="110"/>
    </location>
</feature>
<feature type="signal peptide" evidence="2">
    <location>
        <begin position="1"/>
        <end position="17"/>
    </location>
</feature>
<accession>A0A3B0MZ19</accession>
<dbReference type="VEuPathDB" id="PiroplasmaDB:TA10285"/>
<keyword evidence="2" id="KW-0732">Signal</keyword>
<evidence type="ECO:0000256" key="2">
    <source>
        <dbReference type="SAM" id="SignalP"/>
    </source>
</evidence>
<evidence type="ECO:0000256" key="1">
    <source>
        <dbReference type="SAM" id="MobiDB-lite"/>
    </source>
</evidence>
<feature type="region of interest" description="Disordered" evidence="1">
    <location>
        <begin position="88"/>
        <end position="110"/>
    </location>
</feature>
<protein>
    <submittedName>
        <fullName evidence="4">Uncharacterized protein</fullName>
    </submittedName>
</protein>
<dbReference type="EMBL" id="UIVT01000004">
    <property type="protein sequence ID" value="SVP94803.1"/>
    <property type="molecule type" value="Genomic_DNA"/>
</dbReference>
<evidence type="ECO:0000313" key="3">
    <source>
        <dbReference type="EMBL" id="SVP94803.1"/>
    </source>
</evidence>
<name>A0A3B0MZ19_THEAN</name>
<organism evidence="4">
    <name type="scientific">Theileria annulata</name>
    <dbReference type="NCBI Taxonomy" id="5874"/>
    <lineage>
        <taxon>Eukaryota</taxon>
        <taxon>Sar</taxon>
        <taxon>Alveolata</taxon>
        <taxon>Apicomplexa</taxon>
        <taxon>Aconoidasida</taxon>
        <taxon>Piroplasmida</taxon>
        <taxon>Theileriidae</taxon>
        <taxon>Theileria</taxon>
    </lineage>
</organism>
<feature type="chain" id="PRO_5033366986" evidence="2">
    <location>
        <begin position="18"/>
        <end position="378"/>
    </location>
</feature>